<comment type="caution">
    <text evidence="1">The sequence shown here is derived from an EMBL/GenBank/DDBJ whole genome shotgun (WGS) entry which is preliminary data.</text>
</comment>
<evidence type="ECO:0000313" key="2">
    <source>
        <dbReference type="Proteomes" id="UP000178099"/>
    </source>
</evidence>
<dbReference type="Proteomes" id="UP000178099">
    <property type="component" value="Unassembled WGS sequence"/>
</dbReference>
<evidence type="ECO:0000313" key="1">
    <source>
        <dbReference type="EMBL" id="OGZ10049.1"/>
    </source>
</evidence>
<sequence length="202" mass="23562">MDVLEKIFNSPAQVKLMRLFLYNPNAAFDSGTIQAKTQLGSRVVSRELRRLSAAEFLREKLVTKPSPIRRSRSAKKVKGWFLNPRFLYLEQFKNLLMSCQDFERAAIAKKFARAGRVKLLMISGIFLRSEFSRVDIFLVGDHLRQAVITQAFKAIESNLGKELRYAVFETKDFLYRLSIYDKFVRDILDYPHEKLIDKFGLR</sequence>
<dbReference type="EMBL" id="MHLN01000044">
    <property type="protein sequence ID" value="OGZ10049.1"/>
    <property type="molecule type" value="Genomic_DNA"/>
</dbReference>
<gene>
    <name evidence="1" type="ORF">A3D67_03985</name>
</gene>
<name>A0A1G2D8W2_9BACT</name>
<protein>
    <recommendedName>
        <fullName evidence="3">Transcriptional regulator</fullName>
    </recommendedName>
</protein>
<proteinExistence type="predicted"/>
<organism evidence="1 2">
    <name type="scientific">Candidatus Lloydbacteria bacterium RIFCSPHIGHO2_02_FULL_51_22</name>
    <dbReference type="NCBI Taxonomy" id="1798663"/>
    <lineage>
        <taxon>Bacteria</taxon>
        <taxon>Candidatus Lloydiibacteriota</taxon>
    </lineage>
</organism>
<accession>A0A1G2D8W2</accession>
<dbReference type="AlphaFoldDB" id="A0A1G2D8W2"/>
<evidence type="ECO:0008006" key="3">
    <source>
        <dbReference type="Google" id="ProtNLM"/>
    </source>
</evidence>
<reference evidence="1 2" key="1">
    <citation type="journal article" date="2016" name="Nat. Commun.">
        <title>Thousands of microbial genomes shed light on interconnected biogeochemical processes in an aquifer system.</title>
        <authorList>
            <person name="Anantharaman K."/>
            <person name="Brown C.T."/>
            <person name="Hug L.A."/>
            <person name="Sharon I."/>
            <person name="Castelle C.J."/>
            <person name="Probst A.J."/>
            <person name="Thomas B.C."/>
            <person name="Singh A."/>
            <person name="Wilkins M.J."/>
            <person name="Karaoz U."/>
            <person name="Brodie E.L."/>
            <person name="Williams K.H."/>
            <person name="Hubbard S.S."/>
            <person name="Banfield J.F."/>
        </authorList>
    </citation>
    <scope>NUCLEOTIDE SEQUENCE [LARGE SCALE GENOMIC DNA]</scope>
</reference>